<reference evidence="3" key="1">
    <citation type="submission" date="2022-11" db="UniProtKB">
        <authorList>
            <consortium name="WormBaseParasite"/>
        </authorList>
    </citation>
    <scope>IDENTIFICATION</scope>
</reference>
<protein>
    <submittedName>
        <fullName evidence="3">C-type lectin domain-containing protein</fullName>
    </submittedName>
</protein>
<dbReference type="InterPro" id="IPR016187">
    <property type="entry name" value="CTDL_fold"/>
</dbReference>
<name>A0A914VDE5_9BILA</name>
<evidence type="ECO:0000256" key="1">
    <source>
        <dbReference type="SAM" id="MobiDB-lite"/>
    </source>
</evidence>
<dbReference type="SUPFAM" id="SSF56436">
    <property type="entry name" value="C-type lectin-like"/>
    <property type="match status" value="1"/>
</dbReference>
<keyword evidence="2" id="KW-1185">Reference proteome</keyword>
<evidence type="ECO:0000313" key="2">
    <source>
        <dbReference type="Proteomes" id="UP000887566"/>
    </source>
</evidence>
<dbReference type="AlphaFoldDB" id="A0A914VDE5"/>
<feature type="region of interest" description="Disordered" evidence="1">
    <location>
        <begin position="122"/>
        <end position="217"/>
    </location>
</feature>
<dbReference type="Proteomes" id="UP000887566">
    <property type="component" value="Unplaced"/>
</dbReference>
<feature type="compositionally biased region" description="Low complexity" evidence="1">
    <location>
        <begin position="122"/>
        <end position="182"/>
    </location>
</feature>
<evidence type="ECO:0000313" key="3">
    <source>
        <dbReference type="WBParaSite" id="PSAMB.scaffold18342size956.g37555.t1"/>
    </source>
</evidence>
<organism evidence="2 3">
    <name type="scientific">Plectus sambesii</name>
    <dbReference type="NCBI Taxonomy" id="2011161"/>
    <lineage>
        <taxon>Eukaryota</taxon>
        <taxon>Metazoa</taxon>
        <taxon>Ecdysozoa</taxon>
        <taxon>Nematoda</taxon>
        <taxon>Chromadorea</taxon>
        <taxon>Plectida</taxon>
        <taxon>Plectina</taxon>
        <taxon>Plectoidea</taxon>
        <taxon>Plectidae</taxon>
        <taxon>Plectus</taxon>
    </lineage>
</organism>
<accession>A0A914VDE5</accession>
<sequence>MCASMVKSWGGTCRVGFIKSLNDVIVLIDGGLIKAYDKFYVGLKQTNTSGAAGDGWSWDDFSGLIPATPLWATGQPTDVNNTKSFAAYTALNGLVDVDSSTFVPTGFFCQCSFPFAPVNSTSTATSTSPTLTPTVPSTSPFLSTSLSTTTSSPSLGQTTSTTVDVSTQTVSQEVTTTSSPSVPNATETIPNDSTEVTATTTTAIPPSDTTPETSTFD</sequence>
<dbReference type="WBParaSite" id="PSAMB.scaffold18342size956.g37555.t1">
    <property type="protein sequence ID" value="PSAMB.scaffold18342size956.g37555.t1"/>
    <property type="gene ID" value="PSAMB.scaffold18342size956.g37555"/>
</dbReference>
<feature type="compositionally biased region" description="Low complexity" evidence="1">
    <location>
        <begin position="192"/>
        <end position="210"/>
    </location>
</feature>
<proteinExistence type="predicted"/>